<feature type="domain" description="Reverse transcriptase" evidence="1">
    <location>
        <begin position="26"/>
        <end position="308"/>
    </location>
</feature>
<gene>
    <name evidence="2" type="ORF">g.9147</name>
</gene>
<reference evidence="2" key="1">
    <citation type="submission" date="2015-11" db="EMBL/GenBank/DDBJ databases">
        <title>De novo transcriptome assembly of four potential Pierce s Disease insect vectors from Arizona vineyards.</title>
        <authorList>
            <person name="Tassone E.E."/>
        </authorList>
    </citation>
    <scope>NUCLEOTIDE SEQUENCE</scope>
</reference>
<feature type="non-terminal residue" evidence="2">
    <location>
        <position position="333"/>
    </location>
</feature>
<protein>
    <recommendedName>
        <fullName evidence="1">Reverse transcriptase domain-containing protein</fullName>
    </recommendedName>
</protein>
<dbReference type="Pfam" id="PF00078">
    <property type="entry name" value="RVT_1"/>
    <property type="match status" value="1"/>
</dbReference>
<dbReference type="EMBL" id="GECU01007759">
    <property type="protein sequence ID" value="JAS99947.1"/>
    <property type="molecule type" value="Transcribed_RNA"/>
</dbReference>
<organism evidence="2">
    <name type="scientific">Homalodisca liturata</name>
    <dbReference type="NCBI Taxonomy" id="320908"/>
    <lineage>
        <taxon>Eukaryota</taxon>
        <taxon>Metazoa</taxon>
        <taxon>Ecdysozoa</taxon>
        <taxon>Arthropoda</taxon>
        <taxon>Hexapoda</taxon>
        <taxon>Insecta</taxon>
        <taxon>Pterygota</taxon>
        <taxon>Neoptera</taxon>
        <taxon>Paraneoptera</taxon>
        <taxon>Hemiptera</taxon>
        <taxon>Auchenorrhyncha</taxon>
        <taxon>Membracoidea</taxon>
        <taxon>Cicadellidae</taxon>
        <taxon>Cicadellinae</taxon>
        <taxon>Proconiini</taxon>
        <taxon>Homalodisca</taxon>
    </lineage>
</organism>
<dbReference type="AlphaFoldDB" id="A0A1B6JLA2"/>
<dbReference type="InterPro" id="IPR043502">
    <property type="entry name" value="DNA/RNA_pol_sf"/>
</dbReference>
<dbReference type="PANTHER" id="PTHR33332">
    <property type="entry name" value="REVERSE TRANSCRIPTASE DOMAIN-CONTAINING PROTEIN"/>
    <property type="match status" value="1"/>
</dbReference>
<dbReference type="PROSITE" id="PS50878">
    <property type="entry name" value="RT_POL"/>
    <property type="match status" value="1"/>
</dbReference>
<accession>A0A1B6JLA2</accession>
<dbReference type="SUPFAM" id="SSF56672">
    <property type="entry name" value="DNA/RNA polymerases"/>
    <property type="match status" value="1"/>
</dbReference>
<name>A0A1B6JLA2_9HEMI</name>
<evidence type="ECO:0000313" key="2">
    <source>
        <dbReference type="EMBL" id="JAS99947.1"/>
    </source>
</evidence>
<dbReference type="InterPro" id="IPR000477">
    <property type="entry name" value="RT_dom"/>
</dbReference>
<dbReference type="CDD" id="cd01650">
    <property type="entry name" value="RT_nLTR_like"/>
    <property type="match status" value="1"/>
</dbReference>
<evidence type="ECO:0000259" key="1">
    <source>
        <dbReference type="PROSITE" id="PS50878"/>
    </source>
</evidence>
<proteinExistence type="predicted"/>
<dbReference type="GO" id="GO:0071897">
    <property type="term" value="P:DNA biosynthetic process"/>
    <property type="evidence" value="ECO:0007669"/>
    <property type="project" value="UniProtKB-ARBA"/>
</dbReference>
<sequence>IDGISITIIKENIEVFAPMLFDIFSKSFAQGVVPEQLKVASVVPIFKAGDDALVSSYRPVSVINVVAKIFETYVKSQLMSYFNSILLFSPNQFGFLPNKCTDLAVRRHVSSIAAGVDKQKCTVSVYLDFKKAFDTLDIDILIQKFKNAGIGSDVLKWLSSFCKGRKQVVKINRVLSGTQELQYGTAQGGVLGPLMFLVYINDLLNADLCSSIYAYADDTALVCSSYNKETLKLQINTDLEKVSQWLIRNKLLINSSKSKCLSFFEHNTPNEVLTHEFKLLCHTHQCVYQCRCLPIEVVDVVKYLSLYIDKYLKWYLSLYIDKYLKWYLSLYID</sequence>
<feature type="non-terminal residue" evidence="2">
    <location>
        <position position="1"/>
    </location>
</feature>